<dbReference type="GO" id="GO:0008270">
    <property type="term" value="F:zinc ion binding"/>
    <property type="evidence" value="ECO:0007669"/>
    <property type="project" value="UniProtKB-KW"/>
</dbReference>
<protein>
    <recommendedName>
        <fullName evidence="4">RING-type E3 ubiquitin transferase</fullName>
        <ecNumber evidence="4">2.3.2.27</ecNumber>
    </recommendedName>
</protein>
<dbReference type="EC" id="2.3.2.27" evidence="4"/>
<keyword evidence="8" id="KW-0833">Ubl conjugation pathway</keyword>
<dbReference type="Pfam" id="PF00097">
    <property type="entry name" value="zf-C3HC4"/>
    <property type="match status" value="1"/>
</dbReference>
<evidence type="ECO:0000313" key="15">
    <source>
        <dbReference type="EMBL" id="KAF6027946.1"/>
    </source>
</evidence>
<comment type="subcellular location">
    <subcellularLocation>
        <location evidence="2">Endomembrane system</location>
    </subcellularLocation>
</comment>
<feature type="transmembrane region" description="Helical" evidence="13">
    <location>
        <begin position="143"/>
        <end position="163"/>
    </location>
</feature>
<feature type="transmembrane region" description="Helical" evidence="13">
    <location>
        <begin position="183"/>
        <end position="201"/>
    </location>
</feature>
<keyword evidence="10 13" id="KW-0472">Membrane</keyword>
<dbReference type="GO" id="GO:0006511">
    <property type="term" value="P:ubiquitin-dependent protein catabolic process"/>
    <property type="evidence" value="ECO:0007669"/>
    <property type="project" value="InterPro"/>
</dbReference>
<dbReference type="Gene3D" id="3.30.40.10">
    <property type="entry name" value="Zinc/RING finger domain, C3HC4 (zinc finger)"/>
    <property type="match status" value="1"/>
</dbReference>
<organism evidence="15 16">
    <name type="scientific">Bugula neritina</name>
    <name type="common">Brown bryozoan</name>
    <name type="synonym">Sertularia neritina</name>
    <dbReference type="NCBI Taxonomy" id="10212"/>
    <lineage>
        <taxon>Eukaryota</taxon>
        <taxon>Metazoa</taxon>
        <taxon>Spiralia</taxon>
        <taxon>Lophotrochozoa</taxon>
        <taxon>Bryozoa</taxon>
        <taxon>Gymnolaemata</taxon>
        <taxon>Cheilostomatida</taxon>
        <taxon>Flustrina</taxon>
        <taxon>Buguloidea</taxon>
        <taxon>Bugulidae</taxon>
        <taxon>Bugula</taxon>
    </lineage>
</organism>
<evidence type="ECO:0000313" key="16">
    <source>
        <dbReference type="Proteomes" id="UP000593567"/>
    </source>
</evidence>
<reference evidence="15" key="1">
    <citation type="submission" date="2020-06" db="EMBL/GenBank/DDBJ databases">
        <title>Draft genome of Bugula neritina, a colonial animal packing powerful symbionts and potential medicines.</title>
        <authorList>
            <person name="Rayko M."/>
        </authorList>
    </citation>
    <scope>NUCLEOTIDE SEQUENCE [LARGE SCALE GENOMIC DNA]</scope>
    <source>
        <strain evidence="15">Kwan_BN1</strain>
    </source>
</reference>
<keyword evidence="7 11" id="KW-0863">Zinc-finger</keyword>
<evidence type="ECO:0000256" key="5">
    <source>
        <dbReference type="ARBA" id="ARBA00022679"/>
    </source>
</evidence>
<gene>
    <name evidence="15" type="ORF">EB796_013764</name>
</gene>
<keyword evidence="5" id="KW-0808">Transferase</keyword>
<evidence type="ECO:0000256" key="9">
    <source>
        <dbReference type="ARBA" id="ARBA00022833"/>
    </source>
</evidence>
<evidence type="ECO:0000259" key="14">
    <source>
        <dbReference type="PROSITE" id="PS50089"/>
    </source>
</evidence>
<accession>A0A7J7JR75</accession>
<evidence type="ECO:0000256" key="3">
    <source>
        <dbReference type="ARBA" id="ARBA00004906"/>
    </source>
</evidence>
<evidence type="ECO:0000256" key="1">
    <source>
        <dbReference type="ARBA" id="ARBA00000900"/>
    </source>
</evidence>
<comment type="catalytic activity">
    <reaction evidence="1">
        <text>S-ubiquitinyl-[E2 ubiquitin-conjugating enzyme]-L-cysteine + [acceptor protein]-L-lysine = [E2 ubiquitin-conjugating enzyme]-L-cysteine + N(6)-ubiquitinyl-[acceptor protein]-L-lysine.</text>
        <dbReference type="EC" id="2.3.2.27"/>
    </reaction>
</comment>
<dbReference type="Proteomes" id="UP000593567">
    <property type="component" value="Unassembled WGS sequence"/>
</dbReference>
<dbReference type="PROSITE" id="PS00518">
    <property type="entry name" value="ZF_RING_1"/>
    <property type="match status" value="1"/>
</dbReference>
<dbReference type="UniPathway" id="UPA00143"/>
<dbReference type="InterPro" id="IPR045103">
    <property type="entry name" value="RNF5/RNF185-like"/>
</dbReference>
<dbReference type="GO" id="GO:0005783">
    <property type="term" value="C:endoplasmic reticulum"/>
    <property type="evidence" value="ECO:0007669"/>
    <property type="project" value="InterPro"/>
</dbReference>
<keyword evidence="6" id="KW-0479">Metal-binding</keyword>
<dbReference type="FunFam" id="3.30.40.10:FF:000062">
    <property type="entry name" value="E3 ubiquitin-protein ligase RNF185"/>
    <property type="match status" value="1"/>
</dbReference>
<evidence type="ECO:0000256" key="13">
    <source>
        <dbReference type="SAM" id="Phobius"/>
    </source>
</evidence>
<evidence type="ECO:0000256" key="8">
    <source>
        <dbReference type="ARBA" id="ARBA00022786"/>
    </source>
</evidence>
<feature type="compositionally biased region" description="Basic and acidic residues" evidence="12">
    <location>
        <begin position="109"/>
        <end position="119"/>
    </location>
</feature>
<evidence type="ECO:0000256" key="11">
    <source>
        <dbReference type="PROSITE-ProRule" id="PRU00175"/>
    </source>
</evidence>
<dbReference type="SUPFAM" id="SSF57850">
    <property type="entry name" value="RING/U-box"/>
    <property type="match status" value="1"/>
</dbReference>
<name>A0A7J7JR75_BUGNE</name>
<dbReference type="GO" id="GO:0016567">
    <property type="term" value="P:protein ubiquitination"/>
    <property type="evidence" value="ECO:0007669"/>
    <property type="project" value="UniProtKB-UniPathway"/>
</dbReference>
<proteinExistence type="predicted"/>
<feature type="domain" description="RING-type" evidence="14">
    <location>
        <begin position="51"/>
        <end position="92"/>
    </location>
</feature>
<evidence type="ECO:0000256" key="2">
    <source>
        <dbReference type="ARBA" id="ARBA00004308"/>
    </source>
</evidence>
<keyword evidence="16" id="KW-1185">Reference proteome</keyword>
<dbReference type="InterPro" id="IPR018957">
    <property type="entry name" value="Znf_C3HC4_RING-type"/>
</dbReference>
<keyword evidence="9" id="KW-0862">Zinc</keyword>
<dbReference type="AlphaFoldDB" id="A0A7J7JR75"/>
<evidence type="ECO:0000256" key="4">
    <source>
        <dbReference type="ARBA" id="ARBA00012483"/>
    </source>
</evidence>
<evidence type="ECO:0000256" key="7">
    <source>
        <dbReference type="ARBA" id="ARBA00022771"/>
    </source>
</evidence>
<dbReference type="InterPro" id="IPR013083">
    <property type="entry name" value="Znf_RING/FYVE/PHD"/>
</dbReference>
<dbReference type="EMBL" id="VXIV02002005">
    <property type="protein sequence ID" value="KAF6027946.1"/>
    <property type="molecule type" value="Genomic_DNA"/>
</dbReference>
<dbReference type="SMART" id="SM00184">
    <property type="entry name" value="RING"/>
    <property type="match status" value="1"/>
</dbReference>
<comment type="caution">
    <text evidence="15">The sequence shown here is derived from an EMBL/GenBank/DDBJ whole genome shotgun (WGS) entry which is preliminary data.</text>
</comment>
<dbReference type="OrthoDB" id="302966at2759"/>
<dbReference type="PANTHER" id="PTHR12313">
    <property type="entry name" value="E3 UBIQUITIN-PROTEIN LIGASE RNF5-RELATED"/>
    <property type="match status" value="1"/>
</dbReference>
<sequence length="202" mass="22360">MYRQKLYASLKQLFKKNTMAEAAPSSSGAPSSSPGASNSIPDEETNGTYDCNICLDIAKDTVVTFCGHLFCWPCLHQWLSTRPDRQMCPVCKAGISKEKVIPIYGRGSTDNKDPREKLPPRPSAQRSEPENNSSFGNFNMGNLQFSFGIGAFPFTFFASNFNLGDARPGNPSAGTQQHQEERVLSQIFLFVAMFFAIWLIIA</sequence>
<keyword evidence="13" id="KW-1133">Transmembrane helix</keyword>
<evidence type="ECO:0000256" key="10">
    <source>
        <dbReference type="ARBA" id="ARBA00023136"/>
    </source>
</evidence>
<keyword evidence="13" id="KW-0812">Transmembrane</keyword>
<dbReference type="InterPro" id="IPR017907">
    <property type="entry name" value="Znf_RING_CS"/>
</dbReference>
<evidence type="ECO:0000256" key="6">
    <source>
        <dbReference type="ARBA" id="ARBA00022723"/>
    </source>
</evidence>
<evidence type="ECO:0000256" key="12">
    <source>
        <dbReference type="SAM" id="MobiDB-lite"/>
    </source>
</evidence>
<feature type="region of interest" description="Disordered" evidence="12">
    <location>
        <begin position="104"/>
        <end position="133"/>
    </location>
</feature>
<feature type="compositionally biased region" description="Low complexity" evidence="12">
    <location>
        <begin position="22"/>
        <end position="37"/>
    </location>
</feature>
<feature type="region of interest" description="Disordered" evidence="12">
    <location>
        <begin position="21"/>
        <end position="41"/>
    </location>
</feature>
<dbReference type="InterPro" id="IPR001841">
    <property type="entry name" value="Znf_RING"/>
</dbReference>
<comment type="pathway">
    <text evidence="3">Protein modification; protein ubiquitination.</text>
</comment>
<dbReference type="GO" id="GO:0061630">
    <property type="term" value="F:ubiquitin protein ligase activity"/>
    <property type="evidence" value="ECO:0007669"/>
    <property type="project" value="UniProtKB-EC"/>
</dbReference>
<dbReference type="PROSITE" id="PS50089">
    <property type="entry name" value="ZF_RING_2"/>
    <property type="match status" value="1"/>
</dbReference>